<evidence type="ECO:0000313" key="2">
    <source>
        <dbReference type="EMBL" id="PIP28689.1"/>
    </source>
</evidence>
<proteinExistence type="predicted"/>
<sequence length="62" mass="6949">ILIDEARTPLIISAPAEEAGEKYQKFARLIPTLKEGGDYNIDEKMRAATLTDEGIKKMEELL</sequence>
<protein>
    <submittedName>
        <fullName evidence="2">SecA cross-linking domain protein</fullName>
    </submittedName>
</protein>
<dbReference type="GO" id="GO:0016020">
    <property type="term" value="C:membrane"/>
    <property type="evidence" value="ECO:0007669"/>
    <property type="project" value="InterPro"/>
</dbReference>
<dbReference type="PROSITE" id="PS51196">
    <property type="entry name" value="SECA_MOTOR_DEAD"/>
    <property type="match status" value="1"/>
</dbReference>
<feature type="non-terminal residue" evidence="2">
    <location>
        <position position="62"/>
    </location>
</feature>
<dbReference type="Proteomes" id="UP000231235">
    <property type="component" value="Unassembled WGS sequence"/>
</dbReference>
<dbReference type="Pfam" id="PF07517">
    <property type="entry name" value="SecA_DEAD"/>
    <property type="match status" value="1"/>
</dbReference>
<dbReference type="SUPFAM" id="SSF81767">
    <property type="entry name" value="Pre-protein crosslinking domain of SecA"/>
    <property type="match status" value="1"/>
</dbReference>
<dbReference type="AlphaFoldDB" id="A0A2G9Z6B6"/>
<feature type="non-terminal residue" evidence="2">
    <location>
        <position position="1"/>
    </location>
</feature>
<evidence type="ECO:0000259" key="1">
    <source>
        <dbReference type="PROSITE" id="PS51196"/>
    </source>
</evidence>
<dbReference type="GO" id="GO:0017038">
    <property type="term" value="P:protein import"/>
    <property type="evidence" value="ECO:0007669"/>
    <property type="project" value="InterPro"/>
</dbReference>
<organism evidence="2 3">
    <name type="scientific">Candidatus Kuenenbacteria bacterium CG23_combo_of_CG06-09_8_20_14_all_39_39</name>
    <dbReference type="NCBI Taxonomy" id="1974623"/>
    <lineage>
        <taxon>Bacteria</taxon>
        <taxon>Candidatus Kueneniibacteriota</taxon>
    </lineage>
</organism>
<dbReference type="InterPro" id="IPR011115">
    <property type="entry name" value="SecA_DEAD"/>
</dbReference>
<dbReference type="InterPro" id="IPR011130">
    <property type="entry name" value="SecA_preprotein_X-link_dom"/>
</dbReference>
<feature type="domain" description="SecA family profile" evidence="1">
    <location>
        <begin position="1"/>
        <end position="62"/>
    </location>
</feature>
<dbReference type="SMART" id="SM00958">
    <property type="entry name" value="SecA_PP_bind"/>
    <property type="match status" value="1"/>
</dbReference>
<accession>A0A2G9Z6B6</accession>
<dbReference type="GO" id="GO:0005524">
    <property type="term" value="F:ATP binding"/>
    <property type="evidence" value="ECO:0007669"/>
    <property type="project" value="InterPro"/>
</dbReference>
<dbReference type="InterPro" id="IPR036670">
    <property type="entry name" value="SecA_X-link_sf"/>
</dbReference>
<gene>
    <name evidence="2" type="ORF">COX28_03440</name>
</gene>
<dbReference type="EMBL" id="PCRX01000060">
    <property type="protein sequence ID" value="PIP28689.1"/>
    <property type="molecule type" value="Genomic_DNA"/>
</dbReference>
<dbReference type="InterPro" id="IPR027417">
    <property type="entry name" value="P-loop_NTPase"/>
</dbReference>
<reference evidence="2 3" key="1">
    <citation type="submission" date="2017-09" db="EMBL/GenBank/DDBJ databases">
        <title>Depth-based differentiation of microbial function through sediment-hosted aquifers and enrichment of novel symbionts in the deep terrestrial subsurface.</title>
        <authorList>
            <person name="Probst A.J."/>
            <person name="Ladd B."/>
            <person name="Jarett J.K."/>
            <person name="Geller-Mcgrath D.E."/>
            <person name="Sieber C.M."/>
            <person name="Emerson J.B."/>
            <person name="Anantharaman K."/>
            <person name="Thomas B.C."/>
            <person name="Malmstrom R."/>
            <person name="Stieglmeier M."/>
            <person name="Klingl A."/>
            <person name="Woyke T."/>
            <person name="Ryan C.M."/>
            <person name="Banfield J.F."/>
        </authorList>
    </citation>
    <scope>NUCLEOTIDE SEQUENCE [LARGE SCALE GENOMIC DNA]</scope>
    <source>
        <strain evidence="2">CG23_combo_of_CG06-09_8_20_14_all_39_39</strain>
    </source>
</reference>
<dbReference type="InterPro" id="IPR014018">
    <property type="entry name" value="SecA_motor_DEAD"/>
</dbReference>
<name>A0A2G9Z6B6_9BACT</name>
<comment type="caution">
    <text evidence="2">The sequence shown here is derived from an EMBL/GenBank/DDBJ whole genome shotgun (WGS) entry which is preliminary data.</text>
</comment>
<evidence type="ECO:0000313" key="3">
    <source>
        <dbReference type="Proteomes" id="UP000231235"/>
    </source>
</evidence>
<dbReference type="Gene3D" id="3.40.50.300">
    <property type="entry name" value="P-loop containing nucleotide triphosphate hydrolases"/>
    <property type="match status" value="1"/>
</dbReference>